<dbReference type="Gene3D" id="2.70.70.10">
    <property type="entry name" value="Glucose Permease (Domain IIA)"/>
    <property type="match status" value="1"/>
</dbReference>
<dbReference type="AlphaFoldDB" id="A0A9D1QD94"/>
<dbReference type="EMBL" id="DXHL01000014">
    <property type="protein sequence ID" value="HIW10378.1"/>
    <property type="molecule type" value="Genomic_DNA"/>
</dbReference>
<evidence type="ECO:0000259" key="1">
    <source>
        <dbReference type="Pfam" id="PF01551"/>
    </source>
</evidence>
<dbReference type="InterPro" id="IPR011055">
    <property type="entry name" value="Dup_hybrid_motif"/>
</dbReference>
<dbReference type="PANTHER" id="PTHR21666">
    <property type="entry name" value="PEPTIDASE-RELATED"/>
    <property type="match status" value="1"/>
</dbReference>
<dbReference type="Pfam" id="PF01551">
    <property type="entry name" value="Peptidase_M23"/>
    <property type="match status" value="1"/>
</dbReference>
<dbReference type="InterPro" id="IPR016047">
    <property type="entry name" value="M23ase_b-sheet_dom"/>
</dbReference>
<dbReference type="GO" id="GO:0004222">
    <property type="term" value="F:metalloendopeptidase activity"/>
    <property type="evidence" value="ECO:0007669"/>
    <property type="project" value="TreeGrafter"/>
</dbReference>
<accession>A0A9D1QD94</accession>
<gene>
    <name evidence="2" type="ORF">H9888_02650</name>
</gene>
<dbReference type="InterPro" id="IPR050570">
    <property type="entry name" value="Cell_wall_metabolism_enzyme"/>
</dbReference>
<evidence type="ECO:0000313" key="3">
    <source>
        <dbReference type="Proteomes" id="UP000823926"/>
    </source>
</evidence>
<proteinExistence type="predicted"/>
<protein>
    <submittedName>
        <fullName evidence="2">M23 family metallopeptidase</fullName>
    </submittedName>
</protein>
<evidence type="ECO:0000313" key="2">
    <source>
        <dbReference type="EMBL" id="HIW10378.1"/>
    </source>
</evidence>
<dbReference type="CDD" id="cd12797">
    <property type="entry name" value="M23_peptidase"/>
    <property type="match status" value="1"/>
</dbReference>
<dbReference type="SUPFAM" id="SSF51261">
    <property type="entry name" value="Duplicated hybrid motif"/>
    <property type="match status" value="1"/>
</dbReference>
<dbReference type="PANTHER" id="PTHR21666:SF270">
    <property type="entry name" value="MUREIN HYDROLASE ACTIVATOR ENVC"/>
    <property type="match status" value="1"/>
</dbReference>
<sequence>MIIARRLLFTLIGTYGLTLHTATAKNYGADYYRSPVGFAITLAGNVGEIRSNHFHTGIDIKALQGVGSPIYAVADGYISRIGVSPTGYGHVLYVTHPNGETSVYGHLNAFAPHIARWVREQQYAKRSFRVDLYPDKSRFPVTKGEQIAFLGNTGSSGGPHLHFEIRDAQGRPRNLIADGVYRVADHVPPVVSRILLYEMVESSSGVPCAVLRQSTPVTMHSDGSATPADTLLHLGEKGYLAYEVIDYKDGKSNTMGVYALEQRVDGQPNFRFAIDRLDFATTGYVNTFIDYPENRRARRTSVLRSYLSPHNRLALYGAQRIPGSGIISVADSSPRRVVTTIRDDAGNSTVVRFAVARGRALPDSLVPQGKPVLWWRGHTFELSNGEIAIPGSALYESRLIAVGHDTLQGMPVVWVGSSDIPLQRAATISLKAHDLPAALRSKALVVTLDEQGRPSTVGGGWNPTTERISASTKRLGCFAVAVDTVAPTLRPTYASGARIPSGRTLRWRATDDLSGITRYTLTVDGRWELLSWDPKSRTLEHTPQRTATPAAHAVVLTVQDAKGNTTTLKATYTW</sequence>
<name>A0A9D1QD94_9BACT</name>
<feature type="domain" description="M23ase beta-sheet core" evidence="1">
    <location>
        <begin position="54"/>
        <end position="113"/>
    </location>
</feature>
<reference evidence="2" key="2">
    <citation type="submission" date="2021-04" db="EMBL/GenBank/DDBJ databases">
        <authorList>
            <person name="Gilroy R."/>
        </authorList>
    </citation>
    <scope>NUCLEOTIDE SEQUENCE</scope>
    <source>
        <strain evidence="2">ChiBcec15-1070</strain>
    </source>
</reference>
<organism evidence="2 3">
    <name type="scientific">Candidatus Rikenella faecigallinarum</name>
    <dbReference type="NCBI Taxonomy" id="2838745"/>
    <lineage>
        <taxon>Bacteria</taxon>
        <taxon>Pseudomonadati</taxon>
        <taxon>Bacteroidota</taxon>
        <taxon>Bacteroidia</taxon>
        <taxon>Bacteroidales</taxon>
        <taxon>Rikenellaceae</taxon>
        <taxon>Rikenella</taxon>
    </lineage>
</organism>
<comment type="caution">
    <text evidence="2">The sequence shown here is derived from an EMBL/GenBank/DDBJ whole genome shotgun (WGS) entry which is preliminary data.</text>
</comment>
<reference evidence="2" key="1">
    <citation type="journal article" date="2021" name="PeerJ">
        <title>Extensive microbial diversity within the chicken gut microbiome revealed by metagenomics and culture.</title>
        <authorList>
            <person name="Gilroy R."/>
            <person name="Ravi A."/>
            <person name="Getino M."/>
            <person name="Pursley I."/>
            <person name="Horton D.L."/>
            <person name="Alikhan N.F."/>
            <person name="Baker D."/>
            <person name="Gharbi K."/>
            <person name="Hall N."/>
            <person name="Watson M."/>
            <person name="Adriaenssens E.M."/>
            <person name="Foster-Nyarko E."/>
            <person name="Jarju S."/>
            <person name="Secka A."/>
            <person name="Antonio M."/>
            <person name="Oren A."/>
            <person name="Chaudhuri R.R."/>
            <person name="La Ragione R."/>
            <person name="Hildebrand F."/>
            <person name="Pallen M.J."/>
        </authorList>
    </citation>
    <scope>NUCLEOTIDE SEQUENCE</scope>
    <source>
        <strain evidence="2">ChiBcec15-1070</strain>
    </source>
</reference>
<dbReference type="Proteomes" id="UP000823926">
    <property type="component" value="Unassembled WGS sequence"/>
</dbReference>